<keyword evidence="1" id="KW-0812">Transmembrane</keyword>
<reference evidence="2 3" key="1">
    <citation type="submission" date="2018-02" db="EMBL/GenBank/DDBJ databases">
        <authorList>
            <person name="Dubost A."/>
        </authorList>
    </citation>
    <scope>NUCLEOTIDE SEQUENCE [LARGE SCALE GENOMIC DNA]</scope>
    <source>
        <strain evidence="3">JV551A3</strain>
    </source>
</reference>
<keyword evidence="1" id="KW-0472">Membrane</keyword>
<keyword evidence="3" id="KW-1185">Reference proteome</keyword>
<comment type="caution">
    <text evidence="2">The sequence shown here is derived from an EMBL/GenBank/DDBJ whole genome shotgun (WGS) entry which is preliminary data.</text>
</comment>
<dbReference type="Proteomes" id="UP000294335">
    <property type="component" value="Unassembled WGS sequence"/>
</dbReference>
<evidence type="ECO:0000313" key="3">
    <source>
        <dbReference type="Proteomes" id="UP000294335"/>
    </source>
</evidence>
<proteinExistence type="predicted"/>
<organism evidence="2 3">
    <name type="scientific">Pseudomonas inefficax</name>
    <dbReference type="NCBI Taxonomy" id="2078786"/>
    <lineage>
        <taxon>Bacteria</taxon>
        <taxon>Pseudomonadati</taxon>
        <taxon>Pseudomonadota</taxon>
        <taxon>Gammaproteobacteria</taxon>
        <taxon>Pseudomonadales</taxon>
        <taxon>Pseudomonadaceae</taxon>
        <taxon>Pseudomonas</taxon>
    </lineage>
</organism>
<protein>
    <submittedName>
        <fullName evidence="2">Uncharacterized protein</fullName>
    </submittedName>
</protein>
<gene>
    <name evidence="2" type="ORF">JV551A3_V1_380035</name>
</gene>
<dbReference type="EMBL" id="OPYN01000038">
    <property type="protein sequence ID" value="SPO58985.1"/>
    <property type="molecule type" value="Genomic_DNA"/>
</dbReference>
<sequence>MQIAEKECLSGQVDLRSDAQNYNVSGFSEMYAAHLEGPAGDPVFYGRLLIVIGFAISALGVGIKLFGPEVIYYDLFSGPTLIQYIQAYPVLVTVVGGSMMAWGGKQRNDGIIYQEEFLLSRYRFVTEEGRDVSDQVFVRHLGGDNFSVSLNLQSGE</sequence>
<name>A0AAQ1P3B6_9PSED</name>
<feature type="transmembrane region" description="Helical" evidence="1">
    <location>
        <begin position="87"/>
        <end position="104"/>
    </location>
</feature>
<evidence type="ECO:0000256" key="1">
    <source>
        <dbReference type="SAM" id="Phobius"/>
    </source>
</evidence>
<feature type="transmembrane region" description="Helical" evidence="1">
    <location>
        <begin position="48"/>
        <end position="67"/>
    </location>
</feature>
<dbReference type="RefSeq" id="WP_133970124.1">
    <property type="nucleotide sequence ID" value="NZ_OPYN01000038.1"/>
</dbReference>
<dbReference type="AlphaFoldDB" id="A0AAQ1P3B6"/>
<accession>A0AAQ1P3B6</accession>
<keyword evidence="1" id="KW-1133">Transmembrane helix</keyword>
<evidence type="ECO:0000313" key="2">
    <source>
        <dbReference type="EMBL" id="SPO58985.1"/>
    </source>
</evidence>